<dbReference type="KEGG" id="das:Daes_1892"/>
<comment type="cofactor">
    <cofactor evidence="13">
        <name>Mn(2+)</name>
        <dbReference type="ChEBI" id="CHEBI:29035"/>
    </cofactor>
    <cofactor evidence="13">
        <name>Fe(2+)</name>
        <dbReference type="ChEBI" id="CHEBI:29033"/>
    </cofactor>
    <text evidence="13">Binds 1 Mn(2+) or Fe(2+) ion per subunit.</text>
</comment>
<comment type="cofactor">
    <cofactor evidence="12">
        <name>Zn(2+)</name>
        <dbReference type="ChEBI" id="CHEBI:29105"/>
    </cofactor>
    <text evidence="12">Binds 1 zinc ion per subunit.</text>
</comment>
<comment type="subunit">
    <text evidence="3">Homodimer.</text>
</comment>
<accession>E6VZS3</accession>
<evidence type="ECO:0000256" key="13">
    <source>
        <dbReference type="PIRSR" id="PIRSR602481-2"/>
    </source>
</evidence>
<dbReference type="PANTHER" id="PTHR33202:SF2">
    <property type="entry name" value="FERRIC UPTAKE REGULATION PROTEIN"/>
    <property type="match status" value="1"/>
</dbReference>
<dbReference type="GO" id="GO:0005829">
    <property type="term" value="C:cytosol"/>
    <property type="evidence" value="ECO:0007669"/>
    <property type="project" value="TreeGrafter"/>
</dbReference>
<dbReference type="STRING" id="643562.Daes_1892"/>
<feature type="binding site" evidence="12">
    <location>
        <position position="98"/>
    </location>
    <ligand>
        <name>Zn(2+)</name>
        <dbReference type="ChEBI" id="CHEBI:29105"/>
    </ligand>
</feature>
<dbReference type="CDD" id="cd07153">
    <property type="entry name" value="Fur_like"/>
    <property type="match status" value="1"/>
</dbReference>
<keyword evidence="7 12" id="KW-0479">Metal-binding</keyword>
<dbReference type="AlphaFoldDB" id="E6VZS3"/>
<dbReference type="GO" id="GO:0045892">
    <property type="term" value="P:negative regulation of DNA-templated transcription"/>
    <property type="evidence" value="ECO:0007669"/>
    <property type="project" value="TreeGrafter"/>
</dbReference>
<evidence type="ECO:0000256" key="9">
    <source>
        <dbReference type="ARBA" id="ARBA00023015"/>
    </source>
</evidence>
<dbReference type="Proteomes" id="UP000002191">
    <property type="component" value="Chromosome"/>
</dbReference>
<dbReference type="OrthoDB" id="5456385at2"/>
<evidence type="ECO:0000256" key="4">
    <source>
        <dbReference type="ARBA" id="ARBA00020910"/>
    </source>
</evidence>
<evidence type="ECO:0000256" key="12">
    <source>
        <dbReference type="PIRSR" id="PIRSR602481-1"/>
    </source>
</evidence>
<feature type="binding site" evidence="12">
    <location>
        <position position="95"/>
    </location>
    <ligand>
        <name>Zn(2+)</name>
        <dbReference type="ChEBI" id="CHEBI:29105"/>
    </ligand>
</feature>
<keyword evidence="6" id="KW-0678">Repressor</keyword>
<keyword evidence="9" id="KW-0805">Transcription regulation</keyword>
<gene>
    <name evidence="14" type="ordered locus">Daes_1892</name>
</gene>
<dbReference type="RefSeq" id="WP_013514815.1">
    <property type="nucleotide sequence ID" value="NC_014844.1"/>
</dbReference>
<name>E6VZS3_PSEA9</name>
<comment type="subcellular location">
    <subcellularLocation>
        <location evidence="1">Cytoplasm</location>
    </subcellularLocation>
</comment>
<evidence type="ECO:0000256" key="8">
    <source>
        <dbReference type="ARBA" id="ARBA00022833"/>
    </source>
</evidence>
<proteinExistence type="inferred from homology"/>
<evidence type="ECO:0000256" key="6">
    <source>
        <dbReference type="ARBA" id="ARBA00022491"/>
    </source>
</evidence>
<keyword evidence="15" id="KW-1185">Reference proteome</keyword>
<evidence type="ECO:0000256" key="1">
    <source>
        <dbReference type="ARBA" id="ARBA00004496"/>
    </source>
</evidence>
<evidence type="ECO:0000256" key="11">
    <source>
        <dbReference type="ARBA" id="ARBA00023163"/>
    </source>
</evidence>
<evidence type="ECO:0000313" key="15">
    <source>
        <dbReference type="Proteomes" id="UP000002191"/>
    </source>
</evidence>
<evidence type="ECO:0000256" key="5">
    <source>
        <dbReference type="ARBA" id="ARBA00022490"/>
    </source>
</evidence>
<dbReference type="GO" id="GO:0008270">
    <property type="term" value="F:zinc ion binding"/>
    <property type="evidence" value="ECO:0007669"/>
    <property type="project" value="TreeGrafter"/>
</dbReference>
<dbReference type="Pfam" id="PF01475">
    <property type="entry name" value="FUR"/>
    <property type="match status" value="1"/>
</dbReference>
<dbReference type="InterPro" id="IPR002481">
    <property type="entry name" value="FUR"/>
</dbReference>
<protein>
    <recommendedName>
        <fullName evidence="4">Ferric uptake regulation protein</fullName>
    </recommendedName>
</protein>
<feature type="binding site" evidence="12">
    <location>
        <position position="135"/>
    </location>
    <ligand>
        <name>Zn(2+)</name>
        <dbReference type="ChEBI" id="CHEBI:29105"/>
    </ligand>
</feature>
<dbReference type="GO" id="GO:1900376">
    <property type="term" value="P:regulation of secondary metabolite biosynthetic process"/>
    <property type="evidence" value="ECO:0007669"/>
    <property type="project" value="TreeGrafter"/>
</dbReference>
<evidence type="ECO:0000256" key="7">
    <source>
        <dbReference type="ARBA" id="ARBA00022723"/>
    </source>
</evidence>
<evidence type="ECO:0000256" key="2">
    <source>
        <dbReference type="ARBA" id="ARBA00007957"/>
    </source>
</evidence>
<feature type="binding site" evidence="12">
    <location>
        <position position="138"/>
    </location>
    <ligand>
        <name>Zn(2+)</name>
        <dbReference type="ChEBI" id="CHEBI:29105"/>
    </ligand>
</feature>
<keyword evidence="8 12" id="KW-0862">Zinc</keyword>
<dbReference type="Gene3D" id="1.10.10.10">
    <property type="entry name" value="Winged helix-like DNA-binding domain superfamily/Winged helix DNA-binding domain"/>
    <property type="match status" value="1"/>
</dbReference>
<evidence type="ECO:0000256" key="3">
    <source>
        <dbReference type="ARBA" id="ARBA00011738"/>
    </source>
</evidence>
<dbReference type="EMBL" id="CP002431">
    <property type="protein sequence ID" value="ADU62901.1"/>
    <property type="molecule type" value="Genomic_DNA"/>
</dbReference>
<evidence type="ECO:0000256" key="10">
    <source>
        <dbReference type="ARBA" id="ARBA00023125"/>
    </source>
</evidence>
<keyword evidence="11" id="KW-0804">Transcription</keyword>
<feature type="binding site" evidence="13">
    <location>
        <position position="89"/>
    </location>
    <ligand>
        <name>Fe cation</name>
        <dbReference type="ChEBI" id="CHEBI:24875"/>
    </ligand>
</feature>
<comment type="similarity">
    <text evidence="2">Belongs to the Fur family.</text>
</comment>
<dbReference type="InterPro" id="IPR036388">
    <property type="entry name" value="WH-like_DNA-bd_sf"/>
</dbReference>
<evidence type="ECO:0000313" key="14">
    <source>
        <dbReference type="EMBL" id="ADU62901.1"/>
    </source>
</evidence>
<dbReference type="InterPro" id="IPR043135">
    <property type="entry name" value="Fur_C"/>
</dbReference>
<dbReference type="Gene3D" id="3.30.1490.190">
    <property type="match status" value="1"/>
</dbReference>
<reference evidence="14 15" key="2">
    <citation type="journal article" date="2014" name="Genome Announc.">
        <title>Complete Genome Sequence of the Subsurface, Mesophilic Sulfate-Reducing Bacterium Desulfovibrio aespoeensis Aspo-2.</title>
        <authorList>
            <person name="Pedersen K."/>
            <person name="Bengtsson A."/>
            <person name="Edlund J."/>
            <person name="Rabe L."/>
            <person name="Hazen T."/>
            <person name="Chakraborty R."/>
            <person name="Goodwin L."/>
            <person name="Shapiro N."/>
        </authorList>
    </citation>
    <scope>NUCLEOTIDE SEQUENCE [LARGE SCALE GENOMIC DNA]</scope>
    <source>
        <strain evidence="15">ATCC 700646 / DSM 10631 / Aspo-2</strain>
    </source>
</reference>
<keyword evidence="5" id="KW-0963">Cytoplasm</keyword>
<dbReference type="GO" id="GO:0003700">
    <property type="term" value="F:DNA-binding transcription factor activity"/>
    <property type="evidence" value="ECO:0007669"/>
    <property type="project" value="InterPro"/>
</dbReference>
<reference evidence="15" key="1">
    <citation type="submission" date="2010-12" db="EMBL/GenBank/DDBJ databases">
        <title>Complete sequence of Desulfovibrio aespoeensis Aspo-2.</title>
        <authorList>
            <consortium name="US DOE Joint Genome Institute"/>
            <person name="Lucas S."/>
            <person name="Copeland A."/>
            <person name="Lapidus A."/>
            <person name="Cheng J.-F."/>
            <person name="Goodwin L."/>
            <person name="Pitluck S."/>
            <person name="Chertkov O."/>
            <person name="Misra M."/>
            <person name="Detter J.C."/>
            <person name="Han C."/>
            <person name="Tapia R."/>
            <person name="Land M."/>
            <person name="Hauser L."/>
            <person name="Kyrpides N."/>
            <person name="Ivanova N."/>
            <person name="Ovchinnikova G."/>
            <person name="Pedersen K."/>
            <person name="Jagevall S."/>
            <person name="Hazen T."/>
            <person name="Woyke T."/>
        </authorList>
    </citation>
    <scope>NUCLEOTIDE SEQUENCE [LARGE SCALE GENOMIC DNA]</scope>
    <source>
        <strain evidence="15">ATCC 700646 / DSM 10631 / Aspo-2</strain>
    </source>
</reference>
<dbReference type="HOGENOM" id="CLU_096072_4_2_7"/>
<organism evidence="14 15">
    <name type="scientific">Pseudodesulfovibrio aespoeensis (strain ATCC 700646 / DSM 10631 / Aspo-2)</name>
    <name type="common">Desulfovibrio aespoeensis</name>
    <dbReference type="NCBI Taxonomy" id="643562"/>
    <lineage>
        <taxon>Bacteria</taxon>
        <taxon>Pseudomonadati</taxon>
        <taxon>Thermodesulfobacteriota</taxon>
        <taxon>Desulfovibrionia</taxon>
        <taxon>Desulfovibrionales</taxon>
        <taxon>Desulfovibrionaceae</taxon>
    </lineage>
</organism>
<keyword evidence="13" id="KW-0408">Iron</keyword>
<keyword evidence="10" id="KW-0238">DNA-binding</keyword>
<sequence>MNEALKTFRHYLAANSLKLTQQRLLIFKVFQSQDSMLTCEGLLERVTEMDAGISRSTVYRTIKHLHDAGVARCIRLSDGTTNYEPMVDHHSRMICERCGRQIPLVNPYLDCLQRETARQQGFTLFRFETVLHGLCHACTHADNDHPDCALCASGNDSREKP</sequence>
<dbReference type="SUPFAM" id="SSF46785">
    <property type="entry name" value="Winged helix' DNA-binding domain"/>
    <property type="match status" value="1"/>
</dbReference>
<dbReference type="GO" id="GO:0000976">
    <property type="term" value="F:transcription cis-regulatory region binding"/>
    <property type="evidence" value="ECO:0007669"/>
    <property type="project" value="TreeGrafter"/>
</dbReference>
<dbReference type="InterPro" id="IPR036390">
    <property type="entry name" value="WH_DNA-bd_sf"/>
</dbReference>
<dbReference type="PANTHER" id="PTHR33202">
    <property type="entry name" value="ZINC UPTAKE REGULATION PROTEIN"/>
    <property type="match status" value="1"/>
</dbReference>
<dbReference type="eggNOG" id="COG0735">
    <property type="taxonomic scope" value="Bacteria"/>
</dbReference>